<evidence type="ECO:0000256" key="4">
    <source>
        <dbReference type="ARBA" id="ARBA00012285"/>
    </source>
</evidence>
<sequence length="331" mass="36104">MLEHGGQLRAAAHRYGIPEAGWLDLSTGISPWPWALAELPASTWTRLPEAGDGLEAAACAYYGCSQLLPVPGSQAAIQQLPRLWPRPARVAVLSPCYAEHAHGWRAAGHDVLELDDDAVEPLLDSLDVLVAVNPNNPTGRLLAPQRLLDWHARLAERGGWLLVDEAFMDATPALSLAASSDRPGLIVLRSFGKFFGLAGVRLGFVLAEASLLLKLAERLGPWAVSGPARALGRLCLEESEHHAQQRQRQLQASHRLAQLLTERGLPPRGGSALFQWVASERAERLYDGLARQGVLVRLFREPASLRFGLPADDPAWDRLDQALAALRKDFP</sequence>
<comment type="pathway">
    <text evidence="3">Cofactor biosynthesis; adenosylcobalamin biosynthesis.</text>
</comment>
<comment type="cofactor">
    <cofactor evidence="1">
        <name>pyridoxal 5'-phosphate</name>
        <dbReference type="ChEBI" id="CHEBI:597326"/>
    </cofactor>
</comment>
<feature type="domain" description="Aminotransferase class I/classII large" evidence="10">
    <location>
        <begin position="54"/>
        <end position="310"/>
    </location>
</feature>
<accession>A0A1G9C7R4</accession>
<evidence type="ECO:0000313" key="12">
    <source>
        <dbReference type="Proteomes" id="UP000198706"/>
    </source>
</evidence>
<dbReference type="Proteomes" id="UP000198706">
    <property type="component" value="Unassembled WGS sequence"/>
</dbReference>
<dbReference type="SUPFAM" id="SSF53383">
    <property type="entry name" value="PLP-dependent transferases"/>
    <property type="match status" value="1"/>
</dbReference>
<dbReference type="RefSeq" id="WP_084337362.1">
    <property type="nucleotide sequence ID" value="NZ_FNFD01000007.1"/>
</dbReference>
<keyword evidence="7" id="KW-0456">Lyase</keyword>
<evidence type="ECO:0000256" key="9">
    <source>
        <dbReference type="ARBA" id="ARBA00048531"/>
    </source>
</evidence>
<reference evidence="11 12" key="1">
    <citation type="submission" date="2016-10" db="EMBL/GenBank/DDBJ databases">
        <authorList>
            <person name="de Groot N.N."/>
        </authorList>
    </citation>
    <scope>NUCLEOTIDE SEQUENCE [LARGE SCALE GENOMIC DNA]</scope>
    <source>
        <strain evidence="11 12">JCM 21544</strain>
    </source>
</reference>
<gene>
    <name evidence="11" type="ORF">SAMN05216186_107149</name>
</gene>
<keyword evidence="6" id="KW-0663">Pyridoxal phosphate</keyword>
<keyword evidence="5" id="KW-0169">Cobalamin biosynthesis</keyword>
<dbReference type="Gene3D" id="3.90.1150.10">
    <property type="entry name" value="Aspartate Aminotransferase, domain 1"/>
    <property type="match status" value="1"/>
</dbReference>
<dbReference type="Pfam" id="PF00155">
    <property type="entry name" value="Aminotran_1_2"/>
    <property type="match status" value="1"/>
</dbReference>
<evidence type="ECO:0000256" key="6">
    <source>
        <dbReference type="ARBA" id="ARBA00022898"/>
    </source>
</evidence>
<dbReference type="InterPro" id="IPR015421">
    <property type="entry name" value="PyrdxlP-dep_Trfase_major"/>
</dbReference>
<evidence type="ECO:0000256" key="8">
    <source>
        <dbReference type="ARBA" id="ARBA00029996"/>
    </source>
</evidence>
<dbReference type="InterPro" id="IPR004839">
    <property type="entry name" value="Aminotransferase_I/II_large"/>
</dbReference>
<dbReference type="NCBIfam" id="TIGR01140">
    <property type="entry name" value="L_thr_O3P_dcar"/>
    <property type="match status" value="1"/>
</dbReference>
<dbReference type="CDD" id="cd00609">
    <property type="entry name" value="AAT_like"/>
    <property type="match status" value="1"/>
</dbReference>
<evidence type="ECO:0000259" key="10">
    <source>
        <dbReference type="Pfam" id="PF00155"/>
    </source>
</evidence>
<comment type="function">
    <text evidence="2">Decarboxylates L-threonine-O-3-phosphate to yield (R)-1-amino-2-propanol O-2-phosphate, the precursor for the linkage between the nucleotide loop and the corrin ring in cobalamin.</text>
</comment>
<comment type="catalytic activity">
    <reaction evidence="9">
        <text>O-phospho-L-threonine + H(+) = (R)-1-aminopropan-2-yl phosphate + CO2</text>
        <dbReference type="Rhea" id="RHEA:11492"/>
        <dbReference type="ChEBI" id="CHEBI:15378"/>
        <dbReference type="ChEBI" id="CHEBI:16526"/>
        <dbReference type="ChEBI" id="CHEBI:58563"/>
        <dbReference type="ChEBI" id="CHEBI:58675"/>
        <dbReference type="EC" id="4.1.1.81"/>
    </reaction>
</comment>
<protein>
    <recommendedName>
        <fullName evidence="4">threonine-phosphate decarboxylase</fullName>
        <ecNumber evidence="4">4.1.1.81</ecNumber>
    </recommendedName>
    <alternativeName>
        <fullName evidence="8">L-threonine-O-3-phosphate decarboxylase</fullName>
    </alternativeName>
</protein>
<dbReference type="AlphaFoldDB" id="A0A1G9C7R4"/>
<evidence type="ECO:0000256" key="2">
    <source>
        <dbReference type="ARBA" id="ARBA00003444"/>
    </source>
</evidence>
<dbReference type="PANTHER" id="PTHR42885:SF1">
    <property type="entry name" value="THREONINE-PHOSPHATE DECARBOXYLASE"/>
    <property type="match status" value="1"/>
</dbReference>
<dbReference type="GO" id="GO:0009236">
    <property type="term" value="P:cobalamin biosynthetic process"/>
    <property type="evidence" value="ECO:0007669"/>
    <property type="project" value="UniProtKB-UniPathway"/>
</dbReference>
<dbReference type="InterPro" id="IPR015422">
    <property type="entry name" value="PyrdxlP-dep_Trfase_small"/>
</dbReference>
<dbReference type="UniPathway" id="UPA00148"/>
<organism evidence="11 12">
    <name type="scientific">Pseudomonas indica</name>
    <dbReference type="NCBI Taxonomy" id="137658"/>
    <lineage>
        <taxon>Bacteria</taxon>
        <taxon>Pseudomonadati</taxon>
        <taxon>Pseudomonadota</taxon>
        <taxon>Gammaproteobacteria</taxon>
        <taxon>Pseudomonadales</taxon>
        <taxon>Pseudomonadaceae</taxon>
        <taxon>Pseudomonas</taxon>
    </lineage>
</organism>
<dbReference type="PANTHER" id="PTHR42885">
    <property type="entry name" value="HISTIDINOL-PHOSPHATE AMINOTRANSFERASE-RELATED"/>
    <property type="match status" value="1"/>
</dbReference>
<keyword evidence="12" id="KW-1185">Reference proteome</keyword>
<evidence type="ECO:0000256" key="7">
    <source>
        <dbReference type="ARBA" id="ARBA00023239"/>
    </source>
</evidence>
<evidence type="ECO:0000313" key="11">
    <source>
        <dbReference type="EMBL" id="SDK47718.1"/>
    </source>
</evidence>
<dbReference type="EMBL" id="FNFD01000007">
    <property type="protein sequence ID" value="SDK47718.1"/>
    <property type="molecule type" value="Genomic_DNA"/>
</dbReference>
<dbReference type="InterPro" id="IPR005860">
    <property type="entry name" value="CobD"/>
</dbReference>
<dbReference type="GO" id="GO:0048472">
    <property type="term" value="F:threonine-phosphate decarboxylase activity"/>
    <property type="evidence" value="ECO:0007669"/>
    <property type="project" value="UniProtKB-EC"/>
</dbReference>
<dbReference type="InterPro" id="IPR015424">
    <property type="entry name" value="PyrdxlP-dep_Trfase"/>
</dbReference>
<dbReference type="GO" id="GO:0030170">
    <property type="term" value="F:pyridoxal phosphate binding"/>
    <property type="evidence" value="ECO:0007669"/>
    <property type="project" value="InterPro"/>
</dbReference>
<evidence type="ECO:0000256" key="1">
    <source>
        <dbReference type="ARBA" id="ARBA00001933"/>
    </source>
</evidence>
<evidence type="ECO:0000256" key="5">
    <source>
        <dbReference type="ARBA" id="ARBA00022573"/>
    </source>
</evidence>
<dbReference type="EC" id="4.1.1.81" evidence="4"/>
<dbReference type="STRING" id="137658.SAMN05216186_107149"/>
<name>A0A1G9C7R4_9PSED</name>
<proteinExistence type="predicted"/>
<dbReference type="Gene3D" id="3.40.640.10">
    <property type="entry name" value="Type I PLP-dependent aspartate aminotransferase-like (Major domain)"/>
    <property type="match status" value="1"/>
</dbReference>
<evidence type="ECO:0000256" key="3">
    <source>
        <dbReference type="ARBA" id="ARBA00004953"/>
    </source>
</evidence>